<feature type="region of interest" description="Disordered" evidence="5">
    <location>
        <begin position="897"/>
        <end position="921"/>
    </location>
</feature>
<dbReference type="Gene3D" id="3.40.33.10">
    <property type="entry name" value="CAP"/>
    <property type="match status" value="1"/>
</dbReference>
<dbReference type="EMBL" id="JARVKM010000092">
    <property type="protein sequence ID" value="KAK9770459.1"/>
    <property type="molecule type" value="Genomic_DNA"/>
</dbReference>
<keyword evidence="2 6" id="KW-0812">Transmembrane</keyword>
<dbReference type="SUPFAM" id="SSF103473">
    <property type="entry name" value="MFS general substrate transporter"/>
    <property type="match status" value="1"/>
</dbReference>
<dbReference type="Gene3D" id="1.20.1720.10">
    <property type="entry name" value="Multidrug resistance protein D"/>
    <property type="match status" value="1"/>
</dbReference>
<feature type="transmembrane region" description="Helical" evidence="6">
    <location>
        <begin position="387"/>
        <end position="411"/>
    </location>
</feature>
<feature type="compositionally biased region" description="Polar residues" evidence="5">
    <location>
        <begin position="17"/>
        <end position="30"/>
    </location>
</feature>
<keyword evidence="4 6" id="KW-0472">Membrane</keyword>
<dbReference type="PANTHER" id="PTHR23501">
    <property type="entry name" value="MAJOR FACILITATOR SUPERFAMILY"/>
    <property type="match status" value="1"/>
</dbReference>
<dbReference type="PROSITE" id="PS01009">
    <property type="entry name" value="CRISP_1"/>
    <property type="match status" value="1"/>
</dbReference>
<dbReference type="InterPro" id="IPR011701">
    <property type="entry name" value="MFS"/>
</dbReference>
<feature type="transmembrane region" description="Helical" evidence="6">
    <location>
        <begin position="619"/>
        <end position="641"/>
    </location>
</feature>
<feature type="transmembrane region" description="Helical" evidence="6">
    <location>
        <begin position="787"/>
        <end position="808"/>
    </location>
</feature>
<evidence type="ECO:0000256" key="2">
    <source>
        <dbReference type="ARBA" id="ARBA00022692"/>
    </source>
</evidence>
<dbReference type="SUPFAM" id="SSF55797">
    <property type="entry name" value="PR-1-like"/>
    <property type="match status" value="1"/>
</dbReference>
<feature type="transmembrane region" description="Helical" evidence="6">
    <location>
        <begin position="867"/>
        <end position="884"/>
    </location>
</feature>
<evidence type="ECO:0000256" key="6">
    <source>
        <dbReference type="SAM" id="Phobius"/>
    </source>
</evidence>
<evidence type="ECO:0000259" key="7">
    <source>
        <dbReference type="PROSITE" id="PS50850"/>
    </source>
</evidence>
<dbReference type="Proteomes" id="UP001465668">
    <property type="component" value="Unassembled WGS sequence"/>
</dbReference>
<feature type="transmembrane region" description="Helical" evidence="6">
    <location>
        <begin position="551"/>
        <end position="571"/>
    </location>
</feature>
<feature type="transmembrane region" description="Helical" evidence="6">
    <location>
        <begin position="729"/>
        <end position="748"/>
    </location>
</feature>
<dbReference type="Gene3D" id="1.20.1250.20">
    <property type="entry name" value="MFS general substrate transporter like domains"/>
    <property type="match status" value="1"/>
</dbReference>
<accession>A0ABR2X9L1</accession>
<evidence type="ECO:0000313" key="9">
    <source>
        <dbReference type="Proteomes" id="UP001465668"/>
    </source>
</evidence>
<dbReference type="PANTHER" id="PTHR23501:SF199">
    <property type="entry name" value="MFS EFFLUX TRANSPORTER INPD-RELATED"/>
    <property type="match status" value="1"/>
</dbReference>
<feature type="transmembrane region" description="Helical" evidence="6">
    <location>
        <begin position="493"/>
        <end position="511"/>
    </location>
</feature>
<feature type="region of interest" description="Disordered" evidence="5">
    <location>
        <begin position="207"/>
        <end position="234"/>
    </location>
</feature>
<sequence length="1128" mass="120773">MWPMSNALYPGLASPTDRPTTSGTEQSWYTYGSRRYSASNYSRSNYSKSKAYSSRRSARTGRTGETEGGEDLRDLLRQSQQALTNLPPGDDDRDDFGVQSSPEDGDSDMTPYGDSGARSWRKPIWRSLSRRTAATGATGMSAMTTDSIQQDPVPELPGTSSSNNNRRRGSSARPPTSNRHPLRSKHIPSVASRMENDEHVPDAVPSYQEVDVSQQAQPPPQTHQAAVPSLETPRNTLKNDIQATLSRLEINSTPSISTMSFTNMGDNGAGISFSKVDYDEQDATRGAVHSSHSPHAVAFATTPYSNNPFLTAPGRAVSPLAESDDIRDQMQARVVTFSNYDEIAIDSGADSRSVTAPTVDTWERSDSDHEKTAASIEELPTPPATTYLYGLPLVAVIVALSLAVFLVAMDVNVIATAVPHITGEFRSLDDVGWYGSAFLMTTCAFQILFGRIYTLFPAKWIFLFAIGVFMGGSLIAALAPSSIVFIIGRAVQGIGTSGILSGGLIIIAQVVPLQMRSVLGGVIGAMEGVAMISAPIIGGALTDKLSWRWCFYINLPIGGFVLIAVLIFLRIPEANRPQKAADRSWRQTAYELDLIGAALLVPPIVCFLLALQYGGTTYAWNSIGVILLFVLGFVLFLAFAYSQHVNADVAMIPFRIIKKRSVLAGFWYILCTSSALVIMTYFLPLWYQTVQNATPTQSGLHLLPMLIGVIVGVLGSGALVSGLGYFTPFMIVGTILMSVGIGLLSTIVPDTSNALLIVFPGLFGLGVGIGFQQPLIGAQTVLSKEDIPIGTSIIVFGQTIGAAVVLSVGESVFQNQLKQNIESYLGIVVEDAHSLMTEGTSALAATLSADQVPKLIAATSKSLTQTFYVALAMAALSIAGSLAMEWKSVKKVAQEQEAAAMAQTENEKPTPESRHVPGASSSDATADMFVQSLLSASLLANLAAAQSTIVVTVGPTIPTNAPEFVSEDTFTSAILNSTNFYRTEHNASDVAWNSTLEDYASDYLDSTCDFEHSGGPYGENLAIGCSNATSCVEAWGNERDEYDFSDPKFSEETGHFTQLVWKNTTDVGCSRKLCGDSGWYLVCEYWPPGNVEGEYADDVSAEAGSGAANLTPHVVAIAVVGMALLVSL</sequence>
<dbReference type="CDD" id="cd05384">
    <property type="entry name" value="CAP_PRY1-like"/>
    <property type="match status" value="1"/>
</dbReference>
<feature type="transmembrane region" description="Helical" evidence="6">
    <location>
        <begin position="431"/>
        <end position="449"/>
    </location>
</feature>
<dbReference type="Pfam" id="PF00188">
    <property type="entry name" value="CAP"/>
    <property type="match status" value="1"/>
</dbReference>
<feature type="transmembrane region" description="Helical" evidence="6">
    <location>
        <begin position="461"/>
        <end position="487"/>
    </location>
</feature>
<feature type="region of interest" description="Disordered" evidence="5">
    <location>
        <begin position="355"/>
        <end position="374"/>
    </location>
</feature>
<evidence type="ECO:0000256" key="3">
    <source>
        <dbReference type="ARBA" id="ARBA00022989"/>
    </source>
</evidence>
<comment type="caution">
    <text evidence="8">The sequence shown here is derived from an EMBL/GenBank/DDBJ whole genome shotgun (WGS) entry which is preliminary data.</text>
</comment>
<feature type="compositionally biased region" description="Basic and acidic residues" evidence="5">
    <location>
        <begin position="62"/>
        <end position="76"/>
    </location>
</feature>
<feature type="compositionally biased region" description="Basic and acidic residues" evidence="5">
    <location>
        <begin position="361"/>
        <end position="372"/>
    </location>
</feature>
<comment type="subcellular location">
    <subcellularLocation>
        <location evidence="1">Membrane</location>
        <topology evidence="1">Multi-pass membrane protein</topology>
    </subcellularLocation>
</comment>
<feature type="transmembrane region" description="Helical" evidence="6">
    <location>
        <begin position="662"/>
        <end position="682"/>
    </location>
</feature>
<feature type="transmembrane region" description="Helical" evidence="6">
    <location>
        <begin position="754"/>
        <end position="775"/>
    </location>
</feature>
<feature type="region of interest" description="Disordered" evidence="5">
    <location>
        <begin position="1"/>
        <end position="195"/>
    </location>
</feature>
<dbReference type="InterPro" id="IPR014044">
    <property type="entry name" value="CAP_dom"/>
</dbReference>
<feature type="compositionally biased region" description="Basic and acidic residues" evidence="5">
    <location>
        <begin position="905"/>
        <end position="915"/>
    </location>
</feature>
<dbReference type="InterPro" id="IPR018244">
    <property type="entry name" value="Allrgn_V5/Tpx1_CS"/>
</dbReference>
<reference evidence="8 9" key="1">
    <citation type="submission" date="2024-02" db="EMBL/GenBank/DDBJ databases">
        <title>First draft genome assembly of two strains of Seiridium cardinale.</title>
        <authorList>
            <person name="Emiliani G."/>
            <person name="Scali E."/>
        </authorList>
    </citation>
    <scope>NUCLEOTIDE SEQUENCE [LARGE SCALE GENOMIC DNA]</scope>
    <source>
        <strain evidence="8 9">BM-138-000479</strain>
    </source>
</reference>
<feature type="transmembrane region" description="Helical" evidence="6">
    <location>
        <begin position="702"/>
        <end position="722"/>
    </location>
</feature>
<dbReference type="PROSITE" id="PS50850">
    <property type="entry name" value="MFS"/>
    <property type="match status" value="1"/>
</dbReference>
<feature type="transmembrane region" description="Helical" evidence="6">
    <location>
        <begin position="518"/>
        <end position="539"/>
    </location>
</feature>
<feature type="domain" description="Major facilitator superfamily (MFS) profile" evidence="7">
    <location>
        <begin position="396"/>
        <end position="889"/>
    </location>
</feature>
<evidence type="ECO:0000256" key="1">
    <source>
        <dbReference type="ARBA" id="ARBA00004141"/>
    </source>
</evidence>
<feature type="compositionally biased region" description="Low complexity" evidence="5">
    <location>
        <begin position="130"/>
        <end position="145"/>
    </location>
</feature>
<dbReference type="CDD" id="cd17502">
    <property type="entry name" value="MFS_Azr1_MDR_like"/>
    <property type="match status" value="1"/>
</dbReference>
<feature type="compositionally biased region" description="Low complexity" evidence="5">
    <location>
        <begin position="33"/>
        <end position="61"/>
    </location>
</feature>
<keyword evidence="3 6" id="KW-1133">Transmembrane helix</keyword>
<name>A0ABR2X9L1_9PEZI</name>
<feature type="transmembrane region" description="Helical" evidence="6">
    <location>
        <begin position="592"/>
        <end position="613"/>
    </location>
</feature>
<evidence type="ECO:0000313" key="8">
    <source>
        <dbReference type="EMBL" id="KAK9770459.1"/>
    </source>
</evidence>
<dbReference type="InterPro" id="IPR036259">
    <property type="entry name" value="MFS_trans_sf"/>
</dbReference>
<dbReference type="Pfam" id="PF07690">
    <property type="entry name" value="MFS_1"/>
    <property type="match status" value="1"/>
</dbReference>
<dbReference type="InterPro" id="IPR020846">
    <property type="entry name" value="MFS_dom"/>
</dbReference>
<evidence type="ECO:0000256" key="4">
    <source>
        <dbReference type="ARBA" id="ARBA00023136"/>
    </source>
</evidence>
<gene>
    <name evidence="8" type="ORF">SCAR479_12826</name>
</gene>
<proteinExistence type="predicted"/>
<protein>
    <submittedName>
        <fullName evidence="8">Major facilitator superfamily (MFS) profile domain-containing protein</fullName>
    </submittedName>
</protein>
<dbReference type="InterPro" id="IPR001283">
    <property type="entry name" value="CRISP-related"/>
</dbReference>
<dbReference type="InterPro" id="IPR035940">
    <property type="entry name" value="CAP_sf"/>
</dbReference>
<keyword evidence="9" id="KW-1185">Reference proteome</keyword>
<dbReference type="SMART" id="SM00198">
    <property type="entry name" value="SCP"/>
    <property type="match status" value="1"/>
</dbReference>
<evidence type="ECO:0000256" key="5">
    <source>
        <dbReference type="SAM" id="MobiDB-lite"/>
    </source>
</evidence>
<dbReference type="PRINTS" id="PR00837">
    <property type="entry name" value="V5TPXLIKE"/>
</dbReference>
<organism evidence="8 9">
    <name type="scientific">Seiridium cardinale</name>
    <dbReference type="NCBI Taxonomy" id="138064"/>
    <lineage>
        <taxon>Eukaryota</taxon>
        <taxon>Fungi</taxon>
        <taxon>Dikarya</taxon>
        <taxon>Ascomycota</taxon>
        <taxon>Pezizomycotina</taxon>
        <taxon>Sordariomycetes</taxon>
        <taxon>Xylariomycetidae</taxon>
        <taxon>Amphisphaeriales</taxon>
        <taxon>Sporocadaceae</taxon>
        <taxon>Seiridium</taxon>
    </lineage>
</organism>